<feature type="coiled-coil region" evidence="5">
    <location>
        <begin position="160"/>
        <end position="187"/>
    </location>
</feature>
<dbReference type="InterPro" id="IPR013083">
    <property type="entry name" value="Znf_RING/FYVE/PHD"/>
</dbReference>
<comment type="caution">
    <text evidence="7">The sequence shown here is derived from an EMBL/GenBank/DDBJ whole genome shotgun (WGS) entry which is preliminary data.</text>
</comment>
<dbReference type="InterPro" id="IPR037381">
    <property type="entry name" value="RFWD3"/>
</dbReference>
<feature type="domain" description="RING-type" evidence="6">
    <location>
        <begin position="10"/>
        <end position="54"/>
    </location>
</feature>
<protein>
    <recommendedName>
        <fullName evidence="6">RING-type domain-containing protein</fullName>
    </recommendedName>
</protein>
<organism evidence="7 8">
    <name type="scientific">Lentinula boryana</name>
    <dbReference type="NCBI Taxonomy" id="40481"/>
    <lineage>
        <taxon>Eukaryota</taxon>
        <taxon>Fungi</taxon>
        <taxon>Dikarya</taxon>
        <taxon>Basidiomycota</taxon>
        <taxon>Agaricomycotina</taxon>
        <taxon>Agaricomycetes</taxon>
        <taxon>Agaricomycetidae</taxon>
        <taxon>Agaricales</taxon>
        <taxon>Marasmiineae</taxon>
        <taxon>Omphalotaceae</taxon>
        <taxon>Lentinula</taxon>
    </lineage>
</organism>
<dbReference type="Proteomes" id="UP001163828">
    <property type="component" value="Unassembled WGS sequence"/>
</dbReference>
<dbReference type="InterPro" id="IPR017907">
    <property type="entry name" value="Znf_RING_CS"/>
</dbReference>
<evidence type="ECO:0000256" key="4">
    <source>
        <dbReference type="PROSITE-ProRule" id="PRU00175"/>
    </source>
</evidence>
<keyword evidence="5" id="KW-0175">Coiled coil</keyword>
<dbReference type="SUPFAM" id="SSF57850">
    <property type="entry name" value="RING/U-box"/>
    <property type="match status" value="1"/>
</dbReference>
<dbReference type="PANTHER" id="PTHR16047">
    <property type="entry name" value="RFWD3 PROTEIN"/>
    <property type="match status" value="1"/>
</dbReference>
<evidence type="ECO:0000256" key="3">
    <source>
        <dbReference type="ARBA" id="ARBA00022833"/>
    </source>
</evidence>
<sequence length="270" mass="31470">MLIVHRSSCCDVCLDPYSWQDESTLKEPYAIPCGHIFCKECLERTATSTCPLCRKRFSRDSIKKLHMDAPPANDDSEIVQRLILAWDDELEVVNVLEEVERWLERTESSALSQLKKVQADFQKFKRRKTDDRFRIKRLESSLMHLQRSNEYDRGREADTIEGLETTLQQSQSEIQSLRNQLARLEFTKPKKDKGKGKLLLWLSLWNDMPHSLEIPPPKSNRSLQRLKRLYKTVLVVMGILPTLELHQLVLDPPVQEILMGKLPLHKTLKP</sequence>
<dbReference type="SMART" id="SM00184">
    <property type="entry name" value="RING"/>
    <property type="match status" value="1"/>
</dbReference>
<dbReference type="EMBL" id="MU790610">
    <property type="protein sequence ID" value="KAJ3996508.1"/>
    <property type="molecule type" value="Genomic_DNA"/>
</dbReference>
<keyword evidence="2 4" id="KW-0863">Zinc-finger</keyword>
<proteinExistence type="predicted"/>
<evidence type="ECO:0000313" key="7">
    <source>
        <dbReference type="EMBL" id="KAJ3996508.1"/>
    </source>
</evidence>
<dbReference type="Pfam" id="PF13445">
    <property type="entry name" value="zf-RING_UBOX"/>
    <property type="match status" value="1"/>
</dbReference>
<dbReference type="PANTHER" id="PTHR16047:SF7">
    <property type="entry name" value="E3 UBIQUITIN-PROTEIN LIGASE RFWD3"/>
    <property type="match status" value="1"/>
</dbReference>
<evidence type="ECO:0000256" key="1">
    <source>
        <dbReference type="ARBA" id="ARBA00022723"/>
    </source>
</evidence>
<dbReference type="InterPro" id="IPR027370">
    <property type="entry name" value="Znf-RING_euk"/>
</dbReference>
<accession>A0ABQ8QDM5</accession>
<dbReference type="InterPro" id="IPR001841">
    <property type="entry name" value="Znf_RING"/>
</dbReference>
<evidence type="ECO:0000259" key="6">
    <source>
        <dbReference type="PROSITE" id="PS50089"/>
    </source>
</evidence>
<keyword evidence="3" id="KW-0862">Zinc</keyword>
<evidence type="ECO:0000313" key="8">
    <source>
        <dbReference type="Proteomes" id="UP001163828"/>
    </source>
</evidence>
<keyword evidence="8" id="KW-1185">Reference proteome</keyword>
<keyword evidence="1" id="KW-0479">Metal-binding</keyword>
<dbReference type="PROSITE" id="PS00518">
    <property type="entry name" value="ZF_RING_1"/>
    <property type="match status" value="1"/>
</dbReference>
<dbReference type="PROSITE" id="PS50089">
    <property type="entry name" value="ZF_RING_2"/>
    <property type="match status" value="1"/>
</dbReference>
<reference evidence="7" key="1">
    <citation type="submission" date="2022-08" db="EMBL/GenBank/DDBJ databases">
        <authorList>
            <consortium name="DOE Joint Genome Institute"/>
            <person name="Min B."/>
            <person name="Riley R."/>
            <person name="Sierra-Patev S."/>
            <person name="Naranjo-Ortiz M."/>
            <person name="Looney B."/>
            <person name="Konkel Z."/>
            <person name="Slot J.C."/>
            <person name="Sakamoto Y."/>
            <person name="Steenwyk J.L."/>
            <person name="Rokas A."/>
            <person name="Carro J."/>
            <person name="Camarero S."/>
            <person name="Ferreira P."/>
            <person name="Molpeceres G."/>
            <person name="Ruiz-Duenas F.J."/>
            <person name="Serrano A."/>
            <person name="Henrissat B."/>
            <person name="Drula E."/>
            <person name="Hughes K.W."/>
            <person name="Mata J.L."/>
            <person name="Ishikawa N.K."/>
            <person name="Vargas-Isla R."/>
            <person name="Ushijima S."/>
            <person name="Smith C.A."/>
            <person name="Ahrendt S."/>
            <person name="Andreopoulos W."/>
            <person name="He G."/>
            <person name="Labutti K."/>
            <person name="Lipzen A."/>
            <person name="Ng V."/>
            <person name="Sandor L."/>
            <person name="Barry K."/>
            <person name="Martinez A.T."/>
            <person name="Xiao Y."/>
            <person name="Gibbons J.G."/>
            <person name="Terashima K."/>
            <person name="Hibbett D.S."/>
            <person name="Grigoriev I.V."/>
        </authorList>
    </citation>
    <scope>NUCLEOTIDE SEQUENCE</scope>
    <source>
        <strain evidence="7">TFB10827</strain>
    </source>
</reference>
<name>A0ABQ8QDM5_9AGAR</name>
<evidence type="ECO:0000256" key="2">
    <source>
        <dbReference type="ARBA" id="ARBA00022771"/>
    </source>
</evidence>
<dbReference type="Gene3D" id="3.30.40.10">
    <property type="entry name" value="Zinc/RING finger domain, C3HC4 (zinc finger)"/>
    <property type="match status" value="1"/>
</dbReference>
<evidence type="ECO:0000256" key="5">
    <source>
        <dbReference type="SAM" id="Coils"/>
    </source>
</evidence>
<gene>
    <name evidence="7" type="ORF">F5050DRAFT_83510</name>
</gene>